<evidence type="ECO:0000313" key="2">
    <source>
        <dbReference type="EMBL" id="MFD1609775.1"/>
    </source>
</evidence>
<comment type="caution">
    <text evidence="2">The sequence shown here is derived from an EMBL/GenBank/DDBJ whole genome shotgun (WGS) entry which is preliminary data.</text>
</comment>
<dbReference type="InterPro" id="IPR024385">
    <property type="entry name" value="DUF3854"/>
</dbReference>
<evidence type="ECO:0000259" key="1">
    <source>
        <dbReference type="Pfam" id="PF12965"/>
    </source>
</evidence>
<dbReference type="EMBL" id="JBHUDE010000163">
    <property type="protein sequence ID" value="MFD1609775.1"/>
    <property type="molecule type" value="Genomic_DNA"/>
</dbReference>
<proteinExistence type="predicted"/>
<accession>A0ABW4HWR3</accession>
<protein>
    <submittedName>
        <fullName evidence="2">DUF3854 domain-containing protein</fullName>
    </submittedName>
</protein>
<gene>
    <name evidence="2" type="ORF">ACFSBH_19335</name>
</gene>
<dbReference type="Pfam" id="PF12965">
    <property type="entry name" value="DUF3854"/>
    <property type="match status" value="1"/>
</dbReference>
<reference evidence="3" key="1">
    <citation type="journal article" date="2019" name="Int. J. Syst. Evol. Microbiol.">
        <title>The Global Catalogue of Microorganisms (GCM) 10K type strain sequencing project: providing services to taxonomists for standard genome sequencing and annotation.</title>
        <authorList>
            <consortium name="The Broad Institute Genomics Platform"/>
            <consortium name="The Broad Institute Genome Sequencing Center for Infectious Disease"/>
            <person name="Wu L."/>
            <person name="Ma J."/>
        </authorList>
    </citation>
    <scope>NUCLEOTIDE SEQUENCE [LARGE SCALE GENOMIC DNA]</scope>
    <source>
        <strain evidence="3">CGMCC 1.12376</strain>
    </source>
</reference>
<dbReference type="RefSeq" id="WP_379599249.1">
    <property type="nucleotide sequence ID" value="NZ_JBHUDE010000163.1"/>
</dbReference>
<feature type="domain" description="DUF3854" evidence="1">
    <location>
        <begin position="359"/>
        <end position="412"/>
    </location>
</feature>
<dbReference type="Proteomes" id="UP001597221">
    <property type="component" value="Unassembled WGS sequence"/>
</dbReference>
<sequence length="423" mass="47662">MKDYRVTRIPNFLEFIRVACPVCGHTGGCMIHTDGDRVVCIRIESKIPFSKNSSLPSWLHFLNGNKRHPGINDNNIEQNRGNKKLADSELNKVYSIMLDYLELTDEHYNHLTSPSRGLTDEEVMTRGYTSFPAAPWTLAKAIQNDYGIESFAGVPGFFEATGKYGDYWSVLGREGILIPYRNNRNEITGFQYRIDNPPPVAKIKQLTGVYGLKATNNGNQVKVFYEKELIFEKEMQLNETVSLEDSKGKTLGFVSLKKGNRYYWLSSANKKNGTGAGSPSPVHVAVPSRTLKNWQSGQSLYRKKIWLTEGALKADIAVDMLQRSFTQEQLAKHGDTFAAIPGVNAWQTVIPIFEDMGVEEINLAFDRDFTSNEYVMSSLKEFLVTTKQKGYHVNMVSWGKDDGKGIDDLLLTGSKIPKITRIF</sequence>
<organism evidence="2 3">
    <name type="scientific">Oceanobacillus luteolus</name>
    <dbReference type="NCBI Taxonomy" id="1274358"/>
    <lineage>
        <taxon>Bacteria</taxon>
        <taxon>Bacillati</taxon>
        <taxon>Bacillota</taxon>
        <taxon>Bacilli</taxon>
        <taxon>Bacillales</taxon>
        <taxon>Bacillaceae</taxon>
        <taxon>Oceanobacillus</taxon>
    </lineage>
</organism>
<keyword evidence="3" id="KW-1185">Reference proteome</keyword>
<evidence type="ECO:0000313" key="3">
    <source>
        <dbReference type="Proteomes" id="UP001597221"/>
    </source>
</evidence>
<name>A0ABW4HWR3_9BACI</name>